<comment type="caution">
    <text evidence="2">The sequence shown here is derived from an EMBL/GenBank/DDBJ whole genome shotgun (WGS) entry which is preliminary data.</text>
</comment>
<keyword evidence="3" id="KW-1185">Reference proteome</keyword>
<dbReference type="RefSeq" id="XP_022468808.1">
    <property type="nucleotide sequence ID" value="XM_022624690.1"/>
</dbReference>
<reference evidence="2 3" key="1">
    <citation type="submission" date="2016-09" db="EMBL/GenBank/DDBJ databases">
        <authorList>
            <person name="Capua I."/>
            <person name="De Benedictis P."/>
            <person name="Joannis T."/>
            <person name="Lombin L.H."/>
            <person name="Cattoli G."/>
        </authorList>
    </citation>
    <scope>NUCLEOTIDE SEQUENCE [LARGE SCALE GENOMIC DNA]</scope>
    <source>
        <strain evidence="2 3">IMI 309357</strain>
    </source>
</reference>
<evidence type="ECO:0000313" key="2">
    <source>
        <dbReference type="EMBL" id="OHE91636.1"/>
    </source>
</evidence>
<sequence length="118" mass="13715">MQPATNKAVLLIGLTTISSLRFGAVAVFCCGLCSFMHVATQLRLEMQFDPNAHEDHMELTTHFFFSNNNAVLLHPRSIPRRRCRCARHLNRLQHPPAPLDQVNRRLHRRHLKDKQLRQ</sequence>
<protein>
    <submittedName>
        <fullName evidence="2">Uncharacterized protein</fullName>
    </submittedName>
</protein>
<evidence type="ECO:0000256" key="1">
    <source>
        <dbReference type="SAM" id="MobiDB-lite"/>
    </source>
</evidence>
<organism evidence="2 3">
    <name type="scientific">Colletotrichum orchidophilum</name>
    <dbReference type="NCBI Taxonomy" id="1209926"/>
    <lineage>
        <taxon>Eukaryota</taxon>
        <taxon>Fungi</taxon>
        <taxon>Dikarya</taxon>
        <taxon>Ascomycota</taxon>
        <taxon>Pezizomycotina</taxon>
        <taxon>Sordariomycetes</taxon>
        <taxon>Hypocreomycetidae</taxon>
        <taxon>Glomerellales</taxon>
        <taxon>Glomerellaceae</taxon>
        <taxon>Colletotrichum</taxon>
    </lineage>
</organism>
<evidence type="ECO:0000313" key="3">
    <source>
        <dbReference type="Proteomes" id="UP000176998"/>
    </source>
</evidence>
<accession>A0A1G4ARA3</accession>
<dbReference type="Proteomes" id="UP000176998">
    <property type="component" value="Unassembled WGS sequence"/>
</dbReference>
<dbReference type="EMBL" id="MJBS01000176">
    <property type="protein sequence ID" value="OHE91636.1"/>
    <property type="molecule type" value="Genomic_DNA"/>
</dbReference>
<proteinExistence type="predicted"/>
<dbReference type="AlphaFoldDB" id="A0A1G4ARA3"/>
<feature type="region of interest" description="Disordered" evidence="1">
    <location>
        <begin position="94"/>
        <end position="118"/>
    </location>
</feature>
<name>A0A1G4ARA3_9PEZI</name>
<gene>
    <name evidence="2" type="ORF">CORC01_13072</name>
</gene>
<dbReference type="GeneID" id="34566200"/>